<reference evidence="1" key="1">
    <citation type="journal article" date="2021" name="Proc. Natl. Acad. Sci. U.S.A.">
        <title>A Catalog of Tens of Thousands of Viruses from Human Metagenomes Reveals Hidden Associations with Chronic Diseases.</title>
        <authorList>
            <person name="Tisza M.J."/>
            <person name="Buck C.B."/>
        </authorList>
    </citation>
    <scope>NUCLEOTIDE SEQUENCE</scope>
    <source>
        <strain evidence="1">Cttma3</strain>
    </source>
</reference>
<organism evidence="1">
    <name type="scientific">Siphoviridae sp. cttma3</name>
    <dbReference type="NCBI Taxonomy" id="2825708"/>
    <lineage>
        <taxon>Viruses</taxon>
        <taxon>Duplodnaviria</taxon>
        <taxon>Heunggongvirae</taxon>
        <taxon>Uroviricota</taxon>
        <taxon>Caudoviricetes</taxon>
    </lineage>
</organism>
<dbReference type="EMBL" id="BK016222">
    <property type="protein sequence ID" value="DAG03062.1"/>
    <property type="molecule type" value="Genomic_DNA"/>
</dbReference>
<name>A0A8S5V8P0_9CAUD</name>
<sequence>MKKRDYSLVRDGKYNMKAIMQRAWAEMKWNSHLKWFSFSKALKNAWAAAREAMEEYQDSIKPQEPVFPKKEGNVLKAFFAGNHADYVNRDSSWR</sequence>
<proteinExistence type="predicted"/>
<evidence type="ECO:0000313" key="1">
    <source>
        <dbReference type="EMBL" id="DAG03062.1"/>
    </source>
</evidence>
<protein>
    <submittedName>
        <fullName evidence="1">Uncharacterized protein</fullName>
    </submittedName>
</protein>
<accession>A0A8S5V8P0</accession>